<dbReference type="InterPro" id="IPR005119">
    <property type="entry name" value="LysR_subst-bd"/>
</dbReference>
<sequence length="280" mass="30964">MNFNQCVIFYHVCRELNFTKAAKKLFITQSAVSHAMKELENEAGYPLIERLHRGVKITPAGLEFYHSVIPLIEDFNKLNQQLPRLAKKVPMKIAACMTFAENDLATFIQGLSQQGILTEVQIAKADEVLSLLENGEADLIFLEGPAPSGTFLQKEIKSYSLGFFTNQAVAQKLPAKMKLANILQENLLVRERGSAVRELLEAALVLNHLALHPSWQSNDSAGLIAAAKAGLGIAFLPKVLVETSDLVEIKVTDLALENPVIALMRKTAENSPVYQVWKNL</sequence>
<keyword evidence="2" id="KW-0805">Transcription regulation</keyword>
<keyword evidence="3" id="KW-0238">DNA-binding</keyword>
<dbReference type="Pfam" id="PF00126">
    <property type="entry name" value="HTH_1"/>
    <property type="match status" value="1"/>
</dbReference>
<dbReference type="Proteomes" id="UP000774130">
    <property type="component" value="Unassembled WGS sequence"/>
</dbReference>
<evidence type="ECO:0000256" key="3">
    <source>
        <dbReference type="ARBA" id="ARBA00023125"/>
    </source>
</evidence>
<keyword evidence="7" id="KW-1185">Reference proteome</keyword>
<evidence type="ECO:0000256" key="4">
    <source>
        <dbReference type="ARBA" id="ARBA00023163"/>
    </source>
</evidence>
<dbReference type="InterPro" id="IPR000847">
    <property type="entry name" value="LysR_HTH_N"/>
</dbReference>
<dbReference type="PANTHER" id="PTHR30126:SF40">
    <property type="entry name" value="HTH-TYPE TRANSCRIPTIONAL REGULATOR GLTR"/>
    <property type="match status" value="1"/>
</dbReference>
<dbReference type="RefSeq" id="WP_218326913.1">
    <property type="nucleotide sequence ID" value="NZ_JAHUZB010000005.1"/>
</dbReference>
<accession>A0ABS6TFM4</accession>
<evidence type="ECO:0000256" key="2">
    <source>
        <dbReference type="ARBA" id="ARBA00023015"/>
    </source>
</evidence>
<dbReference type="EMBL" id="JAHUZB010000005">
    <property type="protein sequence ID" value="MBV7391709.1"/>
    <property type="molecule type" value="Genomic_DNA"/>
</dbReference>
<reference evidence="6 7" key="1">
    <citation type="submission" date="2021-06" db="EMBL/GenBank/DDBJ databases">
        <title>Enterococcus alishanensis sp. nov., a novel lactic acid bacterium isolated from fresh coffee beans.</title>
        <authorList>
            <person name="Chen Y.-S."/>
        </authorList>
    </citation>
    <scope>NUCLEOTIDE SEQUENCE [LARGE SCALE GENOMIC DNA]</scope>
    <source>
        <strain evidence="6 7">ALS3</strain>
    </source>
</reference>
<evidence type="ECO:0000256" key="1">
    <source>
        <dbReference type="ARBA" id="ARBA00009437"/>
    </source>
</evidence>
<gene>
    <name evidence="6" type="ORF">KUA55_13555</name>
</gene>
<feature type="domain" description="HTH lysR-type" evidence="5">
    <location>
        <begin position="1"/>
        <end position="58"/>
    </location>
</feature>
<dbReference type="PROSITE" id="PS50931">
    <property type="entry name" value="HTH_LYSR"/>
    <property type="match status" value="1"/>
</dbReference>
<organism evidence="6 7">
    <name type="scientific">Enterococcus alishanensis</name>
    <dbReference type="NCBI Taxonomy" id="1303817"/>
    <lineage>
        <taxon>Bacteria</taxon>
        <taxon>Bacillati</taxon>
        <taxon>Bacillota</taxon>
        <taxon>Bacilli</taxon>
        <taxon>Lactobacillales</taxon>
        <taxon>Enterococcaceae</taxon>
        <taxon>Enterococcus</taxon>
    </lineage>
</organism>
<keyword evidence="4" id="KW-0804">Transcription</keyword>
<comment type="caution">
    <text evidence="6">The sequence shown here is derived from an EMBL/GenBank/DDBJ whole genome shotgun (WGS) entry which is preliminary data.</text>
</comment>
<evidence type="ECO:0000313" key="7">
    <source>
        <dbReference type="Proteomes" id="UP000774130"/>
    </source>
</evidence>
<comment type="similarity">
    <text evidence="1">Belongs to the LysR transcriptional regulatory family.</text>
</comment>
<protein>
    <submittedName>
        <fullName evidence="6">LysR family transcriptional regulator</fullName>
    </submittedName>
</protein>
<evidence type="ECO:0000313" key="6">
    <source>
        <dbReference type="EMBL" id="MBV7391709.1"/>
    </source>
</evidence>
<dbReference type="PANTHER" id="PTHR30126">
    <property type="entry name" value="HTH-TYPE TRANSCRIPTIONAL REGULATOR"/>
    <property type="match status" value="1"/>
</dbReference>
<name>A0ABS6TFM4_9ENTE</name>
<evidence type="ECO:0000259" key="5">
    <source>
        <dbReference type="PROSITE" id="PS50931"/>
    </source>
</evidence>
<proteinExistence type="inferred from homology"/>
<dbReference type="Pfam" id="PF03466">
    <property type="entry name" value="LysR_substrate"/>
    <property type="match status" value="1"/>
</dbReference>